<protein>
    <submittedName>
        <fullName evidence="6">AMP-dependent synthetase</fullName>
    </submittedName>
</protein>
<dbReference type="EMBL" id="MJEH01000044">
    <property type="protein sequence ID" value="OEH91832.1"/>
    <property type="molecule type" value="Genomic_DNA"/>
</dbReference>
<dbReference type="Proteomes" id="UP000095209">
    <property type="component" value="Unassembled WGS sequence"/>
</dbReference>
<dbReference type="PROSITE" id="PS00455">
    <property type="entry name" value="AMP_BINDING"/>
    <property type="match status" value="1"/>
</dbReference>
<evidence type="ECO:0000256" key="2">
    <source>
        <dbReference type="ARBA" id="ARBA00022598"/>
    </source>
</evidence>
<dbReference type="InterPro" id="IPR042099">
    <property type="entry name" value="ANL_N_sf"/>
</dbReference>
<dbReference type="InterPro" id="IPR025110">
    <property type="entry name" value="AMP-bd_C"/>
</dbReference>
<dbReference type="InterPro" id="IPR000873">
    <property type="entry name" value="AMP-dep_synth/lig_dom"/>
</dbReference>
<dbReference type="InterPro" id="IPR020845">
    <property type="entry name" value="AMP-binding_CS"/>
</dbReference>
<comment type="similarity">
    <text evidence="1">Belongs to the ATP-dependent AMP-binding enzyme family.</text>
</comment>
<reference evidence="6 7" key="1">
    <citation type="submission" date="2016-08" db="EMBL/GenBank/DDBJ databases">
        <title>Genome of Bacillus solimangrovi GH2-4.</title>
        <authorList>
            <person name="Lim S."/>
            <person name="Kim B.-C."/>
        </authorList>
    </citation>
    <scope>NUCLEOTIDE SEQUENCE [LARGE SCALE GENOMIC DNA]</scope>
    <source>
        <strain evidence="6 7">GH2-4</strain>
    </source>
</reference>
<dbReference type="GO" id="GO:0005524">
    <property type="term" value="F:ATP binding"/>
    <property type="evidence" value="ECO:0007669"/>
    <property type="project" value="UniProtKB-KW"/>
</dbReference>
<dbReference type="OrthoDB" id="9765680at2"/>
<dbReference type="PANTHER" id="PTHR43767:SF1">
    <property type="entry name" value="NONRIBOSOMAL PEPTIDE SYNTHASE PES1 (EUROFUNG)-RELATED"/>
    <property type="match status" value="1"/>
</dbReference>
<dbReference type="Gene3D" id="3.40.50.12780">
    <property type="entry name" value="N-terminal domain of ligase-like"/>
    <property type="match status" value="1"/>
</dbReference>
<dbReference type="RefSeq" id="WP_069718117.1">
    <property type="nucleotide sequence ID" value="NZ_MJEH01000044.1"/>
</dbReference>
<feature type="domain" description="AMP-binding enzyme C-terminal" evidence="5">
    <location>
        <begin position="422"/>
        <end position="497"/>
    </location>
</feature>
<feature type="domain" description="AMP-dependent synthetase/ligase" evidence="4">
    <location>
        <begin position="16"/>
        <end position="372"/>
    </location>
</feature>
<evidence type="ECO:0000256" key="3">
    <source>
        <dbReference type="ARBA" id="ARBA00022840"/>
    </source>
</evidence>
<sequence length="518" mass="58803">MIINEMNRVAIGDIIRRTTARFPEKVAIKDRDIQLTYKQLNDLCNQYANHLLNNGYKKGDCIATIAGNSYEHIIAIYGIAKAGLTWVPINPMISIEEKKYILNEVKASTILDDPLFLNKDSEHLQQHSLFYFDNNSSISQQSFLSAFVNESSNEPRVDIQDRDTAQIMFTSGTTGNPKGVMISHLSVYMSSLTNIIEINLSPQDKPTIMMPIFHCAQHTFLTSFLNIGATNVVINGFDPESLMALIEKERINFMFALPMMYKALLYHPKRAEYNLSSLKTCVYAMAPIDRESLEKAIQEFDADFHLGTGQTEMYPATMIFKSEEQLRRFGSYWGTSSLINDTAIMDDEGNFLTNNQVGEIVHRGPNVMNGYLNNKEATEQTRRSGWHHTGDLGYWDEDGQMVFVDRKKDVIKTGGENVASIKVEQTILNHHKVENVVVVGLPHEKWNEAVTAFIIPKKDAELTKEEIIIFCKRNLGSFQVPKDVLFVDELPMTSTGKIQKHKVRSMHTAHYKQVNKMG</sequence>
<comment type="caution">
    <text evidence="6">The sequence shown here is derived from an EMBL/GenBank/DDBJ whole genome shotgun (WGS) entry which is preliminary data.</text>
</comment>
<keyword evidence="3" id="KW-0067">ATP-binding</keyword>
<dbReference type="STRING" id="1305675.BFG57_03590"/>
<dbReference type="Pfam" id="PF00501">
    <property type="entry name" value="AMP-binding"/>
    <property type="match status" value="1"/>
</dbReference>
<dbReference type="FunFam" id="3.30.300.30:FF:000008">
    <property type="entry name" value="2,3-dihydroxybenzoate-AMP ligase"/>
    <property type="match status" value="1"/>
</dbReference>
<dbReference type="Pfam" id="PF13193">
    <property type="entry name" value="AMP-binding_C"/>
    <property type="match status" value="1"/>
</dbReference>
<organism evidence="6 7">
    <name type="scientific">Bacillus solimangrovi</name>
    <dbReference type="NCBI Taxonomy" id="1305675"/>
    <lineage>
        <taxon>Bacteria</taxon>
        <taxon>Bacillati</taxon>
        <taxon>Bacillota</taxon>
        <taxon>Bacilli</taxon>
        <taxon>Bacillales</taxon>
        <taxon>Bacillaceae</taxon>
        <taxon>Bacillus</taxon>
    </lineage>
</organism>
<dbReference type="InterPro" id="IPR045851">
    <property type="entry name" value="AMP-bd_C_sf"/>
</dbReference>
<dbReference type="GO" id="GO:0016878">
    <property type="term" value="F:acid-thiol ligase activity"/>
    <property type="evidence" value="ECO:0007669"/>
    <property type="project" value="UniProtKB-ARBA"/>
</dbReference>
<gene>
    <name evidence="6" type="ORF">BFG57_03590</name>
</gene>
<dbReference type="Gene3D" id="3.30.300.30">
    <property type="match status" value="1"/>
</dbReference>
<keyword evidence="3" id="KW-0547">Nucleotide-binding</keyword>
<name>A0A1E5LCM1_9BACI</name>
<evidence type="ECO:0000313" key="6">
    <source>
        <dbReference type="EMBL" id="OEH91832.1"/>
    </source>
</evidence>
<keyword evidence="7" id="KW-1185">Reference proteome</keyword>
<proteinExistence type="inferred from homology"/>
<evidence type="ECO:0000259" key="4">
    <source>
        <dbReference type="Pfam" id="PF00501"/>
    </source>
</evidence>
<keyword evidence="2" id="KW-0436">Ligase</keyword>
<evidence type="ECO:0000259" key="5">
    <source>
        <dbReference type="Pfam" id="PF13193"/>
    </source>
</evidence>
<dbReference type="AlphaFoldDB" id="A0A1E5LCM1"/>
<accession>A0A1E5LCM1</accession>
<dbReference type="SUPFAM" id="SSF56801">
    <property type="entry name" value="Acetyl-CoA synthetase-like"/>
    <property type="match status" value="1"/>
</dbReference>
<evidence type="ECO:0000256" key="1">
    <source>
        <dbReference type="ARBA" id="ARBA00006432"/>
    </source>
</evidence>
<dbReference type="PANTHER" id="PTHR43767">
    <property type="entry name" value="LONG-CHAIN-FATTY-ACID--COA LIGASE"/>
    <property type="match status" value="1"/>
</dbReference>
<evidence type="ECO:0000313" key="7">
    <source>
        <dbReference type="Proteomes" id="UP000095209"/>
    </source>
</evidence>
<dbReference type="InterPro" id="IPR050237">
    <property type="entry name" value="ATP-dep_AMP-bd_enzyme"/>
</dbReference>